<dbReference type="RefSeq" id="XP_034247039.1">
    <property type="nucleotide sequence ID" value="XM_034391148.1"/>
</dbReference>
<gene>
    <name evidence="3 4" type="primary">LOC117648584</name>
</gene>
<dbReference type="OrthoDB" id="6157510at2759"/>
<keyword evidence="1" id="KW-0472">Membrane</keyword>
<keyword evidence="1" id="KW-0812">Transmembrane</keyword>
<evidence type="ECO:0000313" key="3">
    <source>
        <dbReference type="RefSeq" id="XP_034247039.1"/>
    </source>
</evidence>
<evidence type="ECO:0000313" key="4">
    <source>
        <dbReference type="RefSeq" id="XP_034247041.1"/>
    </source>
</evidence>
<feature type="transmembrane region" description="Helical" evidence="1">
    <location>
        <begin position="168"/>
        <end position="194"/>
    </location>
</feature>
<dbReference type="Proteomes" id="UP000515158">
    <property type="component" value="Unplaced"/>
</dbReference>
<name>A0A6P8Z9B2_THRPL</name>
<dbReference type="AlphaFoldDB" id="A0A6P8Z9B2"/>
<organism evidence="4">
    <name type="scientific">Thrips palmi</name>
    <name type="common">Melon thrips</name>
    <dbReference type="NCBI Taxonomy" id="161013"/>
    <lineage>
        <taxon>Eukaryota</taxon>
        <taxon>Metazoa</taxon>
        <taxon>Ecdysozoa</taxon>
        <taxon>Arthropoda</taxon>
        <taxon>Hexapoda</taxon>
        <taxon>Insecta</taxon>
        <taxon>Pterygota</taxon>
        <taxon>Neoptera</taxon>
        <taxon>Paraneoptera</taxon>
        <taxon>Thysanoptera</taxon>
        <taxon>Terebrantia</taxon>
        <taxon>Thripoidea</taxon>
        <taxon>Thripidae</taxon>
        <taxon>Thrips</taxon>
    </lineage>
</organism>
<keyword evidence="2" id="KW-1185">Reference proteome</keyword>
<proteinExistence type="predicted"/>
<evidence type="ECO:0000256" key="1">
    <source>
        <dbReference type="SAM" id="Phobius"/>
    </source>
</evidence>
<dbReference type="RefSeq" id="XP_034247041.1">
    <property type="nucleotide sequence ID" value="XM_034391150.1"/>
</dbReference>
<dbReference type="PANTHER" id="PTHR33444:SF2">
    <property type="entry name" value="MARVEL DOMAIN-CONTAINING PROTEIN"/>
    <property type="match status" value="1"/>
</dbReference>
<dbReference type="KEGG" id="tpal:117648584"/>
<protein>
    <submittedName>
        <fullName evidence="3 4">Uncharacterized protein LOC117648584 isoform X1</fullName>
    </submittedName>
</protein>
<dbReference type="GeneID" id="117648584"/>
<dbReference type="InterPro" id="IPR040350">
    <property type="entry name" value="TMEM272"/>
</dbReference>
<feature type="transmembrane region" description="Helical" evidence="1">
    <location>
        <begin position="214"/>
        <end position="244"/>
    </location>
</feature>
<accession>A0A6P8Z9B2</accession>
<feature type="transmembrane region" description="Helical" evidence="1">
    <location>
        <begin position="135"/>
        <end position="156"/>
    </location>
</feature>
<sequence>MSSAKVTKVTRTTKTVVEASGDAQAEPAETKTALLTSLTSSGEKIDNGKNGSHDATSTTVTMEYADGENTPDSNKMNRKLSHIKKRVSQEFTKSSKCRKWVTWLIHLVGVTVPYAAILVGAIYLDECPANRNIPMHLIVTGVVTAVLHLSTSIDAYRKLSYLKDDEKPAIFTLTSLFLFIWMILGCVWVFGIFVPDNDYGMWNPQGFGYCHKRLYWFAFVFNLAFLVSVVASFLLCCCVCNLLCNITILTCLCYQKTKKGHGDEDASTPVQV</sequence>
<feature type="transmembrane region" description="Helical" evidence="1">
    <location>
        <begin position="100"/>
        <end position="123"/>
    </location>
</feature>
<keyword evidence="1" id="KW-1133">Transmembrane helix</keyword>
<evidence type="ECO:0000313" key="2">
    <source>
        <dbReference type="Proteomes" id="UP000515158"/>
    </source>
</evidence>
<reference evidence="3 4" key="1">
    <citation type="submission" date="2025-04" db="UniProtKB">
        <authorList>
            <consortium name="RefSeq"/>
        </authorList>
    </citation>
    <scope>IDENTIFICATION</scope>
    <source>
        <tissue evidence="3 4">Total insect</tissue>
    </source>
</reference>
<dbReference type="PANTHER" id="PTHR33444">
    <property type="entry name" value="SI:DKEY-19B23.12-RELATED"/>
    <property type="match status" value="1"/>
</dbReference>